<dbReference type="AlphaFoldDB" id="A0A2T6ZQ36"/>
<dbReference type="OrthoDB" id="10251744at2759"/>
<feature type="region of interest" description="Disordered" evidence="3">
    <location>
        <begin position="128"/>
        <end position="166"/>
    </location>
</feature>
<feature type="region of interest" description="Disordered" evidence="3">
    <location>
        <begin position="186"/>
        <end position="214"/>
    </location>
</feature>
<evidence type="ECO:0000259" key="4">
    <source>
        <dbReference type="Pfam" id="PF07989"/>
    </source>
</evidence>
<dbReference type="STRING" id="42251.A0A2T6ZQ36"/>
<evidence type="ECO:0000256" key="3">
    <source>
        <dbReference type="SAM" id="MobiDB-lite"/>
    </source>
</evidence>
<feature type="region of interest" description="Disordered" evidence="3">
    <location>
        <begin position="517"/>
        <end position="571"/>
    </location>
</feature>
<comment type="subcellular location">
    <subcellularLocation>
        <location evidence="1">Cytoplasm</location>
    </subcellularLocation>
</comment>
<evidence type="ECO:0000313" key="6">
    <source>
        <dbReference type="Proteomes" id="UP000244722"/>
    </source>
</evidence>
<keyword evidence="6" id="KW-1185">Reference proteome</keyword>
<dbReference type="Proteomes" id="UP000244722">
    <property type="component" value="Unassembled WGS sequence"/>
</dbReference>
<gene>
    <name evidence="5" type="ORF">B9Z19DRAFT_1065730</name>
</gene>
<feature type="region of interest" description="Disordered" evidence="3">
    <location>
        <begin position="1"/>
        <end position="30"/>
    </location>
</feature>
<evidence type="ECO:0000256" key="1">
    <source>
        <dbReference type="ARBA" id="ARBA00004496"/>
    </source>
</evidence>
<feature type="compositionally biased region" description="Basic and acidic residues" evidence="3">
    <location>
        <begin position="130"/>
        <end position="144"/>
    </location>
</feature>
<keyword evidence="2" id="KW-0963">Cytoplasm</keyword>
<evidence type="ECO:0000256" key="2">
    <source>
        <dbReference type="ARBA" id="ARBA00022490"/>
    </source>
</evidence>
<feature type="region of interest" description="Disordered" evidence="3">
    <location>
        <begin position="424"/>
        <end position="472"/>
    </location>
</feature>
<dbReference type="Pfam" id="PF07989">
    <property type="entry name" value="Cnn_1N"/>
    <property type="match status" value="1"/>
</dbReference>
<protein>
    <recommendedName>
        <fullName evidence="4">Centrosomin N-terminal motif 1 domain-containing protein</fullName>
    </recommendedName>
</protein>
<feature type="region of interest" description="Disordered" evidence="3">
    <location>
        <begin position="399"/>
        <end position="418"/>
    </location>
</feature>
<feature type="compositionally biased region" description="Low complexity" evidence="3">
    <location>
        <begin position="424"/>
        <end position="436"/>
    </location>
</feature>
<sequence length="669" mass="72812">MAPTKPTPPSAKSNLSRRSDANRRVEGMGAREMDQYLSKLKKENFDLKLTLYHMREKSAKTENELAETHAELAGALSRNAELTELKDRLHAELDQAVGDAVRMITTYEDQVAELQRRLNVGNDIQQNNVQREEVRTEAGRRQDGSESSTVLNLEEDESFNDERDCGGKKSGIPNCLTVGISPFTHQPSPRLATPFRPRAYGSEGRPVSPSPSVNSNLIDLNTPLSGSQDASSFLRSAFACIDTHTTLRSRTVSSNMSFINRCSSVMSDNPGGLQTGQSPDDDFVLDSPRLSELSDSSFASMYGERDDDPSEGSGDERGMLSDNCDNPLFGEMPSRIDMAHRSETPNRRISPRREIIGFKARGRENESSVFARNLLPPTPESISPRKCNGFKLVDNEVPASRLPQSPVSSSEGKSIMTSKCSTYGTDVSDGSSTTSGINTPSTPPPGDYEEQEEATKTDCGNQKSSPYKGPSFADIANMQKRLGFRDRLDRGEGVRKSTGKFESLTLPRHVNSRIGSVRGGACGGRQSASLKAAPPPVKTNATFTSLPSTNIHTPPWTPRTPDSETTRCNSRIPPVIKRNDSWESIGSSLEKHDVKGKGSRGNGIPRRNTIALASNVAALPKKKVDTPNLTLTVDKRKSSIPALVRSNTTGTRDTKGAASKPAKGKRNVN</sequence>
<dbReference type="GO" id="GO:0005815">
    <property type="term" value="C:microtubule organizing center"/>
    <property type="evidence" value="ECO:0007669"/>
    <property type="project" value="InterPro"/>
</dbReference>
<feature type="region of interest" description="Disordered" evidence="3">
    <location>
        <begin position="636"/>
        <end position="669"/>
    </location>
</feature>
<feature type="domain" description="Centrosomin N-terminal motif 1" evidence="4">
    <location>
        <begin position="31"/>
        <end position="95"/>
    </location>
</feature>
<dbReference type="InterPro" id="IPR012943">
    <property type="entry name" value="Cnn_1N"/>
</dbReference>
<accession>A0A2T6ZQ36</accession>
<proteinExistence type="predicted"/>
<comment type="caution">
    <text evidence="5">The sequence shown here is derived from an EMBL/GenBank/DDBJ whole genome shotgun (WGS) entry which is preliminary data.</text>
</comment>
<name>A0A2T6ZQ36_TUBBO</name>
<organism evidence="5 6">
    <name type="scientific">Tuber borchii</name>
    <name type="common">White truffle</name>
    <dbReference type="NCBI Taxonomy" id="42251"/>
    <lineage>
        <taxon>Eukaryota</taxon>
        <taxon>Fungi</taxon>
        <taxon>Dikarya</taxon>
        <taxon>Ascomycota</taxon>
        <taxon>Pezizomycotina</taxon>
        <taxon>Pezizomycetes</taxon>
        <taxon>Pezizales</taxon>
        <taxon>Tuberaceae</taxon>
        <taxon>Tuber</taxon>
    </lineage>
</organism>
<feature type="compositionally biased region" description="Basic and acidic residues" evidence="3">
    <location>
        <begin position="17"/>
        <end position="30"/>
    </location>
</feature>
<feature type="region of interest" description="Disordered" evidence="3">
    <location>
        <begin position="268"/>
        <end position="325"/>
    </location>
</feature>
<feature type="compositionally biased region" description="Polar residues" evidence="3">
    <location>
        <begin position="402"/>
        <end position="418"/>
    </location>
</feature>
<reference evidence="5 6" key="1">
    <citation type="submission" date="2017-04" db="EMBL/GenBank/DDBJ databases">
        <title>Draft genome sequence of Tuber borchii Vittad., a whitish edible truffle.</title>
        <authorList>
            <consortium name="DOE Joint Genome Institute"/>
            <person name="Murat C."/>
            <person name="Kuo A."/>
            <person name="Barry K.W."/>
            <person name="Clum A."/>
            <person name="Dockter R.B."/>
            <person name="Fauchery L."/>
            <person name="Iotti M."/>
            <person name="Kohler A."/>
            <person name="Labutti K."/>
            <person name="Lindquist E.A."/>
            <person name="Lipzen A."/>
            <person name="Ohm R.A."/>
            <person name="Wang M."/>
            <person name="Grigoriev I.V."/>
            <person name="Zambonelli A."/>
            <person name="Martin F.M."/>
        </authorList>
    </citation>
    <scope>NUCLEOTIDE SEQUENCE [LARGE SCALE GENOMIC DNA]</scope>
    <source>
        <strain evidence="5 6">Tbo3840</strain>
    </source>
</reference>
<dbReference type="GO" id="GO:0005737">
    <property type="term" value="C:cytoplasm"/>
    <property type="evidence" value="ECO:0007669"/>
    <property type="project" value="UniProtKB-SubCell"/>
</dbReference>
<dbReference type="EMBL" id="NESQ01000148">
    <property type="protein sequence ID" value="PUU77591.1"/>
    <property type="molecule type" value="Genomic_DNA"/>
</dbReference>
<evidence type="ECO:0000313" key="5">
    <source>
        <dbReference type="EMBL" id="PUU77591.1"/>
    </source>
</evidence>
<feature type="compositionally biased region" description="Polar residues" evidence="3">
    <location>
        <begin position="539"/>
        <end position="552"/>
    </location>
</feature>